<dbReference type="STRING" id="1184151.AW736_05120"/>
<evidence type="ECO:0000256" key="1">
    <source>
        <dbReference type="SAM" id="MobiDB-lite"/>
    </source>
</evidence>
<dbReference type="RefSeq" id="WP_068769145.1">
    <property type="nucleotide sequence ID" value="NZ_CP109796.1"/>
</dbReference>
<feature type="region of interest" description="Disordered" evidence="1">
    <location>
        <begin position="1"/>
        <end position="23"/>
    </location>
</feature>
<reference evidence="3 4" key="1">
    <citation type="submission" date="2016-01" db="EMBL/GenBank/DDBJ databases">
        <title>High potential of lignocellulose degradation of a new Verrucomicrobia species.</title>
        <authorList>
            <person name="Wang Y."/>
            <person name="Shi Y."/>
            <person name="Qiu Z."/>
            <person name="Liu S."/>
            <person name="Yang H."/>
        </authorList>
    </citation>
    <scope>NUCLEOTIDE SEQUENCE [LARGE SCALE GENOMIC DNA]</scope>
    <source>
        <strain evidence="3 4">TSB47</strain>
    </source>
</reference>
<feature type="domain" description="Uroporphyrinogen decarboxylase (URO-D)" evidence="2">
    <location>
        <begin position="28"/>
        <end position="358"/>
    </location>
</feature>
<dbReference type="OrthoDB" id="184745at2"/>
<dbReference type="Gene3D" id="3.20.20.210">
    <property type="match status" value="1"/>
</dbReference>
<dbReference type="Pfam" id="PF01208">
    <property type="entry name" value="URO-D"/>
    <property type="match status" value="1"/>
</dbReference>
<dbReference type="GO" id="GO:0004853">
    <property type="term" value="F:uroporphyrinogen decarboxylase activity"/>
    <property type="evidence" value="ECO:0007669"/>
    <property type="project" value="InterPro"/>
</dbReference>
<organism evidence="3 4">
    <name type="scientific">Termitidicoccus mucosus</name>
    <dbReference type="NCBI Taxonomy" id="1184151"/>
    <lineage>
        <taxon>Bacteria</taxon>
        <taxon>Pseudomonadati</taxon>
        <taxon>Verrucomicrobiota</taxon>
        <taxon>Opitutia</taxon>
        <taxon>Opitutales</taxon>
        <taxon>Opitutaceae</taxon>
        <taxon>Termitidicoccus</taxon>
    </lineage>
</organism>
<comment type="caution">
    <text evidence="3">The sequence shown here is derived from an EMBL/GenBank/DDBJ whole genome shotgun (WGS) entry which is preliminary data.</text>
</comment>
<proteinExistence type="predicted"/>
<feature type="compositionally biased region" description="Polar residues" evidence="1">
    <location>
        <begin position="1"/>
        <end position="17"/>
    </location>
</feature>
<dbReference type="PANTHER" id="PTHR47099:SF1">
    <property type="entry name" value="METHYLCOBAMIDE:COM METHYLTRANSFERASE MTBA"/>
    <property type="match status" value="1"/>
</dbReference>
<accession>A0A178IML4</accession>
<dbReference type="AlphaFoldDB" id="A0A178IML4"/>
<keyword evidence="4" id="KW-1185">Reference proteome</keyword>
<evidence type="ECO:0000313" key="3">
    <source>
        <dbReference type="EMBL" id="OAM91018.1"/>
    </source>
</evidence>
<dbReference type="InterPro" id="IPR038071">
    <property type="entry name" value="UROD/MetE-like_sf"/>
</dbReference>
<protein>
    <recommendedName>
        <fullName evidence="2">Uroporphyrinogen decarboxylase (URO-D) domain-containing protein</fullName>
    </recommendedName>
</protein>
<dbReference type="SUPFAM" id="SSF51726">
    <property type="entry name" value="UROD/MetE-like"/>
    <property type="match status" value="1"/>
</dbReference>
<dbReference type="PANTHER" id="PTHR47099">
    <property type="entry name" value="METHYLCOBAMIDE:COM METHYLTRANSFERASE MTBA"/>
    <property type="match status" value="1"/>
</dbReference>
<sequence>MMRPKNSQCDDTAQSRPKTADRSEIEAVLRCEPSRAAPLFLPAIYEHKAWFVQCTPSAVARDSRLMARALLAEYETLAPDALTVGIDVYNIEAEAVGCSVVYYEGADTSVPSIGNHVFREGDDLTGAPLPHPLRDGRMPINIQAACDVRRALGADFWLRGAVSGPFSLAVSLVGADALFMACLESPEWVNGVLDYARHVVQEYAKAYIDIGAGLMIFDSQASPALISPAMYERLVLPVTQKLIQWMAAQGVRDVPLVIGGDTLPIARSLVQTGANNLLCDFTADVTAWLDICREARCALRRNISPSLLQTESPEQIYAHARAEVTRGTGFPGFIMGTGVIPYGTPSENLLAVRQACRDSA</sequence>
<dbReference type="GO" id="GO:0006779">
    <property type="term" value="P:porphyrin-containing compound biosynthetic process"/>
    <property type="evidence" value="ECO:0007669"/>
    <property type="project" value="InterPro"/>
</dbReference>
<dbReference type="EMBL" id="LRRQ01000042">
    <property type="protein sequence ID" value="OAM91018.1"/>
    <property type="molecule type" value="Genomic_DNA"/>
</dbReference>
<name>A0A178IML4_9BACT</name>
<dbReference type="Proteomes" id="UP000078486">
    <property type="component" value="Unassembled WGS sequence"/>
</dbReference>
<dbReference type="InterPro" id="IPR052024">
    <property type="entry name" value="Methanogen_methyltrans"/>
</dbReference>
<evidence type="ECO:0000259" key="2">
    <source>
        <dbReference type="Pfam" id="PF01208"/>
    </source>
</evidence>
<gene>
    <name evidence="3" type="ORF">AW736_05120</name>
</gene>
<dbReference type="InterPro" id="IPR000257">
    <property type="entry name" value="Uroporphyrinogen_deCOase"/>
</dbReference>
<evidence type="ECO:0000313" key="4">
    <source>
        <dbReference type="Proteomes" id="UP000078486"/>
    </source>
</evidence>